<feature type="compositionally biased region" description="Basic residues" evidence="1">
    <location>
        <begin position="155"/>
        <end position="174"/>
    </location>
</feature>
<dbReference type="AlphaFoldDB" id="A0AAX4P782"/>
<proteinExistence type="predicted"/>
<evidence type="ECO:0000256" key="1">
    <source>
        <dbReference type="SAM" id="MobiDB-lite"/>
    </source>
</evidence>
<protein>
    <submittedName>
        <fullName evidence="2">Uncharacterized protein</fullName>
    </submittedName>
</protein>
<organism evidence="2 3">
    <name type="scientific">Chloropicon roscoffensis</name>
    <dbReference type="NCBI Taxonomy" id="1461544"/>
    <lineage>
        <taxon>Eukaryota</taxon>
        <taxon>Viridiplantae</taxon>
        <taxon>Chlorophyta</taxon>
        <taxon>Chloropicophyceae</taxon>
        <taxon>Chloropicales</taxon>
        <taxon>Chloropicaceae</taxon>
        <taxon>Chloropicon</taxon>
    </lineage>
</organism>
<dbReference type="EMBL" id="CP151504">
    <property type="protein sequence ID" value="WZN61505.1"/>
    <property type="molecule type" value="Genomic_DNA"/>
</dbReference>
<evidence type="ECO:0000313" key="2">
    <source>
        <dbReference type="EMBL" id="WZN61505.1"/>
    </source>
</evidence>
<dbReference type="Proteomes" id="UP001472866">
    <property type="component" value="Chromosome 04"/>
</dbReference>
<feature type="compositionally biased region" description="Basic and acidic residues" evidence="1">
    <location>
        <begin position="21"/>
        <end position="32"/>
    </location>
</feature>
<accession>A0AAX4P782</accession>
<keyword evidence="3" id="KW-1185">Reference proteome</keyword>
<feature type="region of interest" description="Disordered" evidence="1">
    <location>
        <begin position="129"/>
        <end position="174"/>
    </location>
</feature>
<gene>
    <name evidence="2" type="ORF">HKI87_04g30400</name>
</gene>
<evidence type="ECO:0000313" key="3">
    <source>
        <dbReference type="Proteomes" id="UP001472866"/>
    </source>
</evidence>
<name>A0AAX4P782_9CHLO</name>
<reference evidence="2 3" key="1">
    <citation type="submission" date="2024-03" db="EMBL/GenBank/DDBJ databases">
        <title>Complete genome sequence of the green alga Chloropicon roscoffensis RCC1871.</title>
        <authorList>
            <person name="Lemieux C."/>
            <person name="Pombert J.-F."/>
            <person name="Otis C."/>
            <person name="Turmel M."/>
        </authorList>
    </citation>
    <scope>NUCLEOTIDE SEQUENCE [LARGE SCALE GENOMIC DNA]</scope>
    <source>
        <strain evidence="2 3">RCC1871</strain>
    </source>
</reference>
<sequence length="174" mass="18638">MAGSKKRKSVQFAEDEAEAGEDGKFRPPEDHFVKRRGLRPLQQRAGGKELVVLQVPDEVDLAQVDGRVLALGGGSGLAGSQSDGDLAVHQEDEVYAGQFLALVPAAGGHLTARSAEHMLVLTKALRGASGSAASEDPVAVATATKVKKETDSRKKDKKKNKKKKDKKKKEKRKS</sequence>
<feature type="region of interest" description="Disordered" evidence="1">
    <location>
        <begin position="1"/>
        <end position="34"/>
    </location>
</feature>